<dbReference type="SMART" id="SM00855">
    <property type="entry name" value="PGAM"/>
    <property type="match status" value="1"/>
</dbReference>
<feature type="active site" description="Tele-phosphohistidine intermediate" evidence="1">
    <location>
        <position position="13"/>
    </location>
</feature>
<dbReference type="PANTHER" id="PTHR48100">
    <property type="entry name" value="BROAD-SPECIFICITY PHOSPHATASE YOR283W-RELATED"/>
    <property type="match status" value="1"/>
</dbReference>
<dbReference type="InterPro" id="IPR029033">
    <property type="entry name" value="His_PPase_superfam"/>
</dbReference>
<dbReference type="CDD" id="cd07067">
    <property type="entry name" value="HP_PGM_like"/>
    <property type="match status" value="1"/>
</dbReference>
<comment type="caution">
    <text evidence="3">The sequence shown here is derived from an EMBL/GenBank/DDBJ whole genome shotgun (WGS) entry which is preliminary data.</text>
</comment>
<dbReference type="RefSeq" id="WP_332518888.1">
    <property type="nucleotide sequence ID" value="NZ_JANRHA010000001.1"/>
</dbReference>
<dbReference type="EMBL" id="JANRHA010000001">
    <property type="protein sequence ID" value="MDG3013026.1"/>
    <property type="molecule type" value="Genomic_DNA"/>
</dbReference>
<feature type="binding site" evidence="2">
    <location>
        <position position="64"/>
    </location>
    <ligand>
        <name>substrate</name>
    </ligand>
</feature>
<gene>
    <name evidence="3" type="ORF">NVS88_00440</name>
</gene>
<dbReference type="InterPro" id="IPR050275">
    <property type="entry name" value="PGM_Phosphatase"/>
</dbReference>
<proteinExistence type="predicted"/>
<name>A0A9X4RFI7_9ACTN</name>
<feature type="binding site" evidence="2">
    <location>
        <begin position="25"/>
        <end position="26"/>
    </location>
    <ligand>
        <name>substrate</name>
    </ligand>
</feature>
<dbReference type="GO" id="GO:0070297">
    <property type="term" value="P:regulation of phosphorelay signal transduction system"/>
    <property type="evidence" value="ECO:0007669"/>
    <property type="project" value="TreeGrafter"/>
</dbReference>
<evidence type="ECO:0000256" key="1">
    <source>
        <dbReference type="PIRSR" id="PIRSR613078-1"/>
    </source>
</evidence>
<dbReference type="Gene3D" id="3.40.50.1240">
    <property type="entry name" value="Phosphoglycerate mutase-like"/>
    <property type="match status" value="1"/>
</dbReference>
<evidence type="ECO:0000256" key="2">
    <source>
        <dbReference type="PIRSR" id="PIRSR613078-2"/>
    </source>
</evidence>
<dbReference type="GO" id="GO:0003993">
    <property type="term" value="F:acid phosphatase activity"/>
    <property type="evidence" value="ECO:0007669"/>
    <property type="project" value="UniProtKB-EC"/>
</dbReference>
<protein>
    <submittedName>
        <fullName evidence="3">Acid phosphatase</fullName>
        <ecNumber evidence="3">3.1.3.2</ecNumber>
    </submittedName>
</protein>
<keyword evidence="4" id="KW-1185">Reference proteome</keyword>
<dbReference type="NCBIfam" id="NF009993">
    <property type="entry name" value="PRK13462.1"/>
    <property type="match status" value="1"/>
</dbReference>
<dbReference type="Pfam" id="PF00300">
    <property type="entry name" value="His_Phos_1"/>
    <property type="match status" value="1"/>
</dbReference>
<dbReference type="EC" id="3.1.3.2" evidence="3"/>
<dbReference type="AlphaFoldDB" id="A0A9X4RFI7"/>
<evidence type="ECO:0000313" key="3">
    <source>
        <dbReference type="EMBL" id="MDG3013026.1"/>
    </source>
</evidence>
<dbReference type="SUPFAM" id="SSF53254">
    <property type="entry name" value="Phosphoglycerate mutase-like"/>
    <property type="match status" value="1"/>
</dbReference>
<keyword evidence="3" id="KW-0378">Hydrolase</keyword>
<sequence length="200" mass="21621">MASDLGRLFLVRHGETEWSATGRHTGRTDVPLNDRGTAQAQALAGTFADLTLTRPLVISSPRARALDTAALAGLTVDRVWDDLQEWDYGDYEGLTTPQIRRTVPDWTVFTRPCPGGETAAQVRERADRVLEVALGAVADQDVVLVGHGHFSRALLARWVQLPVTEGSRFAMAAAGVAELGFEHGVRQIASLGRTPLAVAR</sequence>
<dbReference type="PIRSF" id="PIRSF000709">
    <property type="entry name" value="6PFK_2-Ptase"/>
    <property type="match status" value="1"/>
</dbReference>
<feature type="binding site" evidence="2">
    <location>
        <begin position="85"/>
        <end position="88"/>
    </location>
    <ligand>
        <name>substrate</name>
    </ligand>
</feature>
<dbReference type="Proteomes" id="UP001152755">
    <property type="component" value="Unassembled WGS sequence"/>
</dbReference>
<feature type="active site" description="Proton donor/acceptor" evidence="1">
    <location>
        <position position="85"/>
    </location>
</feature>
<accession>A0A9X4RFI7</accession>
<dbReference type="GO" id="GO:0101006">
    <property type="term" value="F:protein histidine phosphatase activity"/>
    <property type="evidence" value="ECO:0007669"/>
    <property type="project" value="TreeGrafter"/>
</dbReference>
<dbReference type="InterPro" id="IPR013078">
    <property type="entry name" value="His_Pase_superF_clade-1"/>
</dbReference>
<evidence type="ECO:0000313" key="4">
    <source>
        <dbReference type="Proteomes" id="UP001152755"/>
    </source>
</evidence>
<reference evidence="3" key="1">
    <citation type="submission" date="2022-08" db="EMBL/GenBank/DDBJ databases">
        <title>Genome analysis of Corynebacteriales strain.</title>
        <authorList>
            <person name="Lee S.D."/>
        </authorList>
    </citation>
    <scope>NUCLEOTIDE SEQUENCE</scope>
    <source>
        <strain evidence="3">D3-21</strain>
    </source>
</reference>
<organism evidence="3 4">
    <name type="scientific">Speluncibacter jeojiensis</name>
    <dbReference type="NCBI Taxonomy" id="2710754"/>
    <lineage>
        <taxon>Bacteria</taxon>
        <taxon>Bacillati</taxon>
        <taxon>Actinomycetota</taxon>
        <taxon>Actinomycetes</taxon>
        <taxon>Mycobacteriales</taxon>
        <taxon>Speluncibacteraceae</taxon>
        <taxon>Speluncibacter</taxon>
    </lineage>
</organism>
<dbReference type="PANTHER" id="PTHR48100:SF15">
    <property type="entry name" value="SEDOHEPTULOSE 1,7-BISPHOSPHATASE"/>
    <property type="match status" value="1"/>
</dbReference>